<evidence type="ECO:0000313" key="2">
    <source>
        <dbReference type="EMBL" id="GMH23601.1"/>
    </source>
</evidence>
<keyword evidence="3" id="KW-1185">Reference proteome</keyword>
<name>A0AAD3T7T9_NEPGR</name>
<keyword evidence="1" id="KW-0472">Membrane</keyword>
<sequence length="213" mass="23526">MELGSKPSPRDTGWVLIARVTSLNHLAGMRIMPAMADVCSLPGLVLIPVWCHADVAHLPGMVRSVIGMLLVVWPVWSLVLSLAWHAMLSTGLLLLLICQSVSMHFARFGYLPVLVCPVWCLADVAHLPGMANDCSLPGLVLLPVWCHADVAHLPDMDELRDRYAVSCLACMEFCYLVGLSCYAFRRIAPMMICQNVDMHFARIGYLPVCNQLL</sequence>
<feature type="transmembrane region" description="Helical" evidence="1">
    <location>
        <begin position="31"/>
        <end position="50"/>
    </location>
</feature>
<evidence type="ECO:0000256" key="1">
    <source>
        <dbReference type="SAM" id="Phobius"/>
    </source>
</evidence>
<feature type="transmembrane region" description="Helical" evidence="1">
    <location>
        <begin position="163"/>
        <end position="184"/>
    </location>
</feature>
<keyword evidence="1" id="KW-0812">Transmembrane</keyword>
<dbReference type="Proteomes" id="UP001279734">
    <property type="component" value="Unassembled WGS sequence"/>
</dbReference>
<feature type="transmembrane region" description="Helical" evidence="1">
    <location>
        <begin position="70"/>
        <end position="96"/>
    </location>
</feature>
<dbReference type="EMBL" id="BSYO01000026">
    <property type="protein sequence ID" value="GMH23601.1"/>
    <property type="molecule type" value="Genomic_DNA"/>
</dbReference>
<organism evidence="2 3">
    <name type="scientific">Nepenthes gracilis</name>
    <name type="common">Slender pitcher plant</name>
    <dbReference type="NCBI Taxonomy" id="150966"/>
    <lineage>
        <taxon>Eukaryota</taxon>
        <taxon>Viridiplantae</taxon>
        <taxon>Streptophyta</taxon>
        <taxon>Embryophyta</taxon>
        <taxon>Tracheophyta</taxon>
        <taxon>Spermatophyta</taxon>
        <taxon>Magnoliopsida</taxon>
        <taxon>eudicotyledons</taxon>
        <taxon>Gunneridae</taxon>
        <taxon>Pentapetalae</taxon>
        <taxon>Caryophyllales</taxon>
        <taxon>Nepenthaceae</taxon>
        <taxon>Nepenthes</taxon>
    </lineage>
</organism>
<proteinExistence type="predicted"/>
<evidence type="ECO:0000313" key="3">
    <source>
        <dbReference type="Proteomes" id="UP001279734"/>
    </source>
</evidence>
<protein>
    <submittedName>
        <fullName evidence="2">Uncharacterized protein</fullName>
    </submittedName>
</protein>
<keyword evidence="1" id="KW-1133">Transmembrane helix</keyword>
<gene>
    <name evidence="2" type="ORF">Nepgr_025444</name>
</gene>
<reference evidence="2" key="1">
    <citation type="submission" date="2023-05" db="EMBL/GenBank/DDBJ databases">
        <title>Nepenthes gracilis genome sequencing.</title>
        <authorList>
            <person name="Fukushima K."/>
        </authorList>
    </citation>
    <scope>NUCLEOTIDE SEQUENCE</scope>
    <source>
        <strain evidence="2">SING2019-196</strain>
    </source>
</reference>
<accession>A0AAD3T7T9</accession>
<dbReference type="AlphaFoldDB" id="A0AAD3T7T9"/>
<comment type="caution">
    <text evidence="2">The sequence shown here is derived from an EMBL/GenBank/DDBJ whole genome shotgun (WGS) entry which is preliminary data.</text>
</comment>